<reference evidence="1" key="2">
    <citation type="journal article" date="2015" name="Data Brief">
        <title>Shoot transcriptome of the giant reed, Arundo donax.</title>
        <authorList>
            <person name="Barrero R.A."/>
            <person name="Guerrero F.D."/>
            <person name="Moolhuijzen P."/>
            <person name="Goolsby J.A."/>
            <person name="Tidwell J."/>
            <person name="Bellgard S.E."/>
            <person name="Bellgard M.I."/>
        </authorList>
    </citation>
    <scope>NUCLEOTIDE SEQUENCE</scope>
    <source>
        <tissue evidence="1">Shoot tissue taken approximately 20 cm above the soil surface</tissue>
    </source>
</reference>
<organism evidence="1">
    <name type="scientific">Arundo donax</name>
    <name type="common">Giant reed</name>
    <name type="synonym">Donax arundinaceus</name>
    <dbReference type="NCBI Taxonomy" id="35708"/>
    <lineage>
        <taxon>Eukaryota</taxon>
        <taxon>Viridiplantae</taxon>
        <taxon>Streptophyta</taxon>
        <taxon>Embryophyta</taxon>
        <taxon>Tracheophyta</taxon>
        <taxon>Spermatophyta</taxon>
        <taxon>Magnoliopsida</taxon>
        <taxon>Liliopsida</taxon>
        <taxon>Poales</taxon>
        <taxon>Poaceae</taxon>
        <taxon>PACMAD clade</taxon>
        <taxon>Arundinoideae</taxon>
        <taxon>Arundineae</taxon>
        <taxon>Arundo</taxon>
    </lineage>
</organism>
<evidence type="ECO:0000313" key="1">
    <source>
        <dbReference type="EMBL" id="JAE02217.1"/>
    </source>
</evidence>
<proteinExistence type="predicted"/>
<sequence>MVNKMNMKFHCFRLTTKSFMVVSPFRAMMPPRILRQL</sequence>
<accession>A0A0A9EQ38</accession>
<dbReference type="EMBL" id="GBRH01195679">
    <property type="protein sequence ID" value="JAE02217.1"/>
    <property type="molecule type" value="Transcribed_RNA"/>
</dbReference>
<name>A0A0A9EQ38_ARUDO</name>
<protein>
    <submittedName>
        <fullName evidence="1">Uncharacterized protein</fullName>
    </submittedName>
</protein>
<dbReference type="AlphaFoldDB" id="A0A0A9EQ38"/>
<reference evidence="1" key="1">
    <citation type="submission" date="2014-09" db="EMBL/GenBank/DDBJ databases">
        <authorList>
            <person name="Magalhaes I.L.F."/>
            <person name="Oliveira U."/>
            <person name="Santos F.R."/>
            <person name="Vidigal T.H.D.A."/>
            <person name="Brescovit A.D."/>
            <person name="Santos A.J."/>
        </authorList>
    </citation>
    <scope>NUCLEOTIDE SEQUENCE</scope>
    <source>
        <tissue evidence="1">Shoot tissue taken approximately 20 cm above the soil surface</tissue>
    </source>
</reference>